<evidence type="ECO:0000256" key="12">
    <source>
        <dbReference type="ARBA" id="ARBA00042072"/>
    </source>
</evidence>
<gene>
    <name evidence="16" type="ORF">ACFSX4_05845</name>
</gene>
<dbReference type="CDD" id="cd00211">
    <property type="entry name" value="PTS_IIA_fru"/>
    <property type="match status" value="1"/>
</dbReference>
<dbReference type="RefSeq" id="WP_377772486.1">
    <property type="nucleotide sequence ID" value="NZ_JBHUOQ010000001.1"/>
</dbReference>
<dbReference type="InterPro" id="IPR036388">
    <property type="entry name" value="WH-like_DNA-bd_sf"/>
</dbReference>
<evidence type="ECO:0000313" key="16">
    <source>
        <dbReference type="EMBL" id="MFD2829986.1"/>
    </source>
</evidence>
<dbReference type="PANTHER" id="PTHR36203:SF1">
    <property type="entry name" value="ASCORBATE-SPECIFIC PTS SYSTEM EIIA COMPONENT"/>
    <property type="match status" value="1"/>
</dbReference>
<dbReference type="InterPro" id="IPR002178">
    <property type="entry name" value="PTS_EIIA_type-2_dom"/>
</dbReference>
<dbReference type="PANTHER" id="PTHR36203">
    <property type="entry name" value="ASCORBATE-SPECIFIC PTS SYSTEM EIIA COMPONENT"/>
    <property type="match status" value="1"/>
</dbReference>
<evidence type="ECO:0000256" key="9">
    <source>
        <dbReference type="ARBA" id="ARBA00023159"/>
    </source>
</evidence>
<comment type="subcellular location">
    <subcellularLocation>
        <location evidence="1">Cytoplasm</location>
    </subcellularLocation>
</comment>
<dbReference type="SUPFAM" id="SSF55804">
    <property type="entry name" value="Phoshotransferase/anion transport protein"/>
    <property type="match status" value="1"/>
</dbReference>
<evidence type="ECO:0000256" key="6">
    <source>
        <dbReference type="ARBA" id="ARBA00022679"/>
    </source>
</evidence>
<dbReference type="Pfam" id="PF00359">
    <property type="entry name" value="PTS_EIIA_2"/>
    <property type="match status" value="1"/>
</dbReference>
<dbReference type="InterPro" id="IPR051351">
    <property type="entry name" value="Ascorbate-PTS_EIIA_comp"/>
</dbReference>
<dbReference type="CDD" id="cd05568">
    <property type="entry name" value="PTS_IIB_bgl_like"/>
    <property type="match status" value="1"/>
</dbReference>
<keyword evidence="7" id="KW-0598">Phosphotransferase system</keyword>
<keyword evidence="17" id="KW-1185">Reference proteome</keyword>
<accession>A0ABW5WT62</accession>
<dbReference type="Gene3D" id="3.40.930.10">
    <property type="entry name" value="Mannitol-specific EII, Chain A"/>
    <property type="match status" value="1"/>
</dbReference>
<evidence type="ECO:0000256" key="3">
    <source>
        <dbReference type="ARBA" id="ARBA00022448"/>
    </source>
</evidence>
<dbReference type="InterPro" id="IPR011608">
    <property type="entry name" value="PRD"/>
</dbReference>
<keyword evidence="9" id="KW-0010">Activator</keyword>
<feature type="domain" description="PTS EIIA type-2" evidence="13">
    <location>
        <begin position="539"/>
        <end position="680"/>
    </location>
</feature>
<dbReference type="PROSITE" id="PS51372">
    <property type="entry name" value="PRD_2"/>
    <property type="match status" value="2"/>
</dbReference>
<evidence type="ECO:0000256" key="10">
    <source>
        <dbReference type="ARBA" id="ARBA00037387"/>
    </source>
</evidence>
<keyword evidence="4" id="KW-0963">Cytoplasm</keyword>
<evidence type="ECO:0000259" key="13">
    <source>
        <dbReference type="PROSITE" id="PS51094"/>
    </source>
</evidence>
<evidence type="ECO:0000256" key="1">
    <source>
        <dbReference type="ARBA" id="ARBA00004496"/>
    </source>
</evidence>
<reference evidence="17" key="1">
    <citation type="journal article" date="2019" name="Int. J. Syst. Evol. Microbiol.">
        <title>The Global Catalogue of Microorganisms (GCM) 10K type strain sequencing project: providing services to taxonomists for standard genome sequencing and annotation.</title>
        <authorList>
            <consortium name="The Broad Institute Genomics Platform"/>
            <consortium name="The Broad Institute Genome Sequencing Center for Infectious Disease"/>
            <person name="Wu L."/>
            <person name="Ma J."/>
        </authorList>
    </citation>
    <scope>NUCLEOTIDE SEQUENCE [LARGE SCALE GENOMIC DNA]</scope>
    <source>
        <strain evidence="17">KCTC 33575</strain>
    </source>
</reference>
<evidence type="ECO:0000256" key="5">
    <source>
        <dbReference type="ARBA" id="ARBA00022553"/>
    </source>
</evidence>
<feature type="domain" description="PTS EIIB type-2" evidence="14">
    <location>
        <begin position="399"/>
        <end position="486"/>
    </location>
</feature>
<evidence type="ECO:0000256" key="7">
    <source>
        <dbReference type="ARBA" id="ARBA00022683"/>
    </source>
</evidence>
<organism evidence="16 17">
    <name type="scientific">Corticicoccus populi</name>
    <dbReference type="NCBI Taxonomy" id="1812821"/>
    <lineage>
        <taxon>Bacteria</taxon>
        <taxon>Bacillati</taxon>
        <taxon>Bacillota</taxon>
        <taxon>Bacilli</taxon>
        <taxon>Bacillales</taxon>
        <taxon>Staphylococcaceae</taxon>
        <taxon>Corticicoccus</taxon>
    </lineage>
</organism>
<dbReference type="InterPro" id="IPR007737">
    <property type="entry name" value="Mga_HTH"/>
</dbReference>
<evidence type="ECO:0000256" key="2">
    <source>
        <dbReference type="ARBA" id="ARBA00011798"/>
    </source>
</evidence>
<dbReference type="Pfam" id="PF00874">
    <property type="entry name" value="PRD"/>
    <property type="match status" value="2"/>
</dbReference>
<comment type="caution">
    <text evidence="16">The sequence shown here is derived from an EMBL/GenBank/DDBJ whole genome shotgun (WGS) entry which is preliminary data.</text>
</comment>
<keyword evidence="5" id="KW-0597">Phosphoprotein</keyword>
<keyword evidence="6" id="KW-0808">Transferase</keyword>
<evidence type="ECO:0000256" key="11">
    <source>
        <dbReference type="ARBA" id="ARBA00041175"/>
    </source>
</evidence>
<feature type="domain" description="PRD" evidence="15">
    <location>
        <begin position="287"/>
        <end position="394"/>
    </location>
</feature>
<proteinExistence type="predicted"/>
<dbReference type="Gene3D" id="1.10.1790.10">
    <property type="entry name" value="PRD domain"/>
    <property type="match status" value="1"/>
</dbReference>
<sequence>MQLDSRSRLIMEMLLRDSYVTSKALMEDQNITKRQLTYSLSKINEYLKMKGFPKISRSKTGMFVVPDELYAQHHQSKSLDHRENYFTEEQRRLVIILMTLTSSEELSLVHFSSELSVSKNTILNDLKKLREYVQDFEVSFIYNRIGGYVITGDESEVRKLLISIVRECMEMDQGDHFIQQYGHIKEADIKDISSKLTNIENRLQLKFTDEQLAVMPYIIASILRRVRLGYSIENFQLRYEEIADTKEYLATEELFSDYQVVSTNERLYIALHLLSTTLHSSEYVDDNVLPKIKDAIEMFLIEFERQACVVLKDKNQLISQLLLHATPAYYRIKYNLSELNPVDISFTNDFKELHYLVKQTLLPFAKLFDQPIPESEIIYFSILIGGWLTKQGDYVTEKVKAVVVCPHGTSISKMLMNTLKRMFPDFIFLGALSLREFQEFTEEYNVVFTNIPLETTKHQYYINKFPTNSEWRKLQKVVVNDLFGYTSQTPDLDLIMQMIEENASVHDKEKLERELLSYFYGSQETSQFDLSVAKPDLAQMMQPEFVQFRDNMKDWKEALELAALPLIENGIIKSEYRDSVIQSYNYESDYLFLGDKTVIPHTDPENGALKMGMSFLIVKSGVHFSKERKAHLIVLLSAIDREQHLKALLQLADISQNEKQINRIISSDSYQEVQEWTKQFIGSESDKEKHI</sequence>
<evidence type="ECO:0000259" key="14">
    <source>
        <dbReference type="PROSITE" id="PS51099"/>
    </source>
</evidence>
<evidence type="ECO:0000259" key="15">
    <source>
        <dbReference type="PROSITE" id="PS51372"/>
    </source>
</evidence>
<protein>
    <recommendedName>
        <fullName evidence="11">Ascorbate-specific PTS system EIIA component</fullName>
    </recommendedName>
    <alternativeName>
        <fullName evidence="12">Ascorbate-specific phosphotransferase enzyme IIA component</fullName>
    </alternativeName>
</protein>
<keyword evidence="3" id="KW-0813">Transport</keyword>
<comment type="function">
    <text evidence="10">The phosphoenolpyruvate-dependent sugar phosphotransferase system (sugar PTS), a major carbohydrate active transport system, catalyzes the phosphorylation of incoming sugar substrates concomitantly with their translocation across the cell membrane. The enzyme II UlaABC PTS system is involved in ascorbate transport.</text>
</comment>
<comment type="subunit">
    <text evidence="2">Homodimer or homotrimer. Seems to be a monomer when not phosphorylated.</text>
</comment>
<evidence type="ECO:0000313" key="17">
    <source>
        <dbReference type="Proteomes" id="UP001597519"/>
    </source>
</evidence>
<keyword evidence="8" id="KW-0418">Kinase</keyword>
<name>A0ABW5WT62_9STAP</name>
<evidence type="ECO:0000256" key="8">
    <source>
        <dbReference type="ARBA" id="ARBA00022777"/>
    </source>
</evidence>
<dbReference type="InterPro" id="IPR036634">
    <property type="entry name" value="PRD_sf"/>
</dbReference>
<feature type="domain" description="PRD" evidence="15">
    <location>
        <begin position="183"/>
        <end position="283"/>
    </location>
</feature>
<dbReference type="PROSITE" id="PS51094">
    <property type="entry name" value="PTS_EIIA_TYPE_2"/>
    <property type="match status" value="1"/>
</dbReference>
<dbReference type="Pfam" id="PF05043">
    <property type="entry name" value="Mga"/>
    <property type="match status" value="1"/>
</dbReference>
<dbReference type="Gene3D" id="1.10.10.10">
    <property type="entry name" value="Winged helix-like DNA-binding domain superfamily/Winged helix DNA-binding domain"/>
    <property type="match status" value="1"/>
</dbReference>
<evidence type="ECO:0000256" key="4">
    <source>
        <dbReference type="ARBA" id="ARBA00022490"/>
    </source>
</evidence>
<dbReference type="SUPFAM" id="SSF63520">
    <property type="entry name" value="PTS-regulatory domain, PRD"/>
    <property type="match status" value="2"/>
</dbReference>
<dbReference type="Proteomes" id="UP001597519">
    <property type="component" value="Unassembled WGS sequence"/>
</dbReference>
<dbReference type="EMBL" id="JBHUOQ010000001">
    <property type="protein sequence ID" value="MFD2829986.1"/>
    <property type="molecule type" value="Genomic_DNA"/>
</dbReference>
<dbReference type="InterPro" id="IPR016152">
    <property type="entry name" value="PTrfase/Anion_transptr"/>
</dbReference>
<dbReference type="PROSITE" id="PS51099">
    <property type="entry name" value="PTS_EIIB_TYPE_2"/>
    <property type="match status" value="1"/>
</dbReference>
<dbReference type="InterPro" id="IPR013011">
    <property type="entry name" value="PTS_EIIB_2"/>
</dbReference>